<dbReference type="Proteomes" id="UP000321464">
    <property type="component" value="Unassembled WGS sequence"/>
</dbReference>
<accession>A0A512AR11</accession>
<sequence length="91" mass="9873">MNSMLNRSSVAIGQQQRLGIRQRNKLSGRANSRSAQEQAELDPSKVTKTARSIASADRIAEVLRSKARCRKELARLHSIIAGLTSGEAAVT</sequence>
<protein>
    <submittedName>
        <fullName evidence="2">Uncharacterized protein</fullName>
    </submittedName>
</protein>
<keyword evidence="3" id="KW-1185">Reference proteome</keyword>
<evidence type="ECO:0000313" key="2">
    <source>
        <dbReference type="EMBL" id="GEO02161.1"/>
    </source>
</evidence>
<evidence type="ECO:0000313" key="3">
    <source>
        <dbReference type="Proteomes" id="UP000321464"/>
    </source>
</evidence>
<comment type="caution">
    <text evidence="2">The sequence shown here is derived from an EMBL/GenBank/DDBJ whole genome shotgun (WGS) entry which is preliminary data.</text>
</comment>
<evidence type="ECO:0000256" key="1">
    <source>
        <dbReference type="SAM" id="MobiDB-lite"/>
    </source>
</evidence>
<reference evidence="2 3" key="1">
    <citation type="submission" date="2019-07" db="EMBL/GenBank/DDBJ databases">
        <title>Whole genome shotgun sequence of Novosphingobium sediminis NBRC 106119.</title>
        <authorList>
            <person name="Hosoyama A."/>
            <person name="Uohara A."/>
            <person name="Ohji S."/>
            <person name="Ichikawa N."/>
        </authorList>
    </citation>
    <scope>NUCLEOTIDE SEQUENCE [LARGE SCALE GENOMIC DNA]</scope>
    <source>
        <strain evidence="2 3">NBRC 106119</strain>
    </source>
</reference>
<dbReference type="EMBL" id="BJYR01000037">
    <property type="protein sequence ID" value="GEO02161.1"/>
    <property type="molecule type" value="Genomic_DNA"/>
</dbReference>
<feature type="region of interest" description="Disordered" evidence="1">
    <location>
        <begin position="1"/>
        <end position="50"/>
    </location>
</feature>
<name>A0A512AR11_9SPHN</name>
<gene>
    <name evidence="2" type="ORF">NSE01_39930</name>
</gene>
<feature type="compositionally biased region" description="Polar residues" evidence="1">
    <location>
        <begin position="1"/>
        <end position="11"/>
    </location>
</feature>
<organism evidence="2 3">
    <name type="scientific">Novosphingobium sediminis</name>
    <dbReference type="NCBI Taxonomy" id="707214"/>
    <lineage>
        <taxon>Bacteria</taxon>
        <taxon>Pseudomonadati</taxon>
        <taxon>Pseudomonadota</taxon>
        <taxon>Alphaproteobacteria</taxon>
        <taxon>Sphingomonadales</taxon>
        <taxon>Sphingomonadaceae</taxon>
        <taxon>Novosphingobium</taxon>
    </lineage>
</organism>
<proteinExistence type="predicted"/>
<dbReference type="AlphaFoldDB" id="A0A512AR11"/>